<dbReference type="InterPro" id="IPR005791">
    <property type="entry name" value="SecD"/>
</dbReference>
<dbReference type="InterPro" id="IPR027398">
    <property type="entry name" value="SecD-TM"/>
</dbReference>
<organism evidence="14 15">
    <name type="scientific">Shewanella zhuhaiensis</name>
    <dbReference type="NCBI Taxonomy" id="2919576"/>
    <lineage>
        <taxon>Bacteria</taxon>
        <taxon>Pseudomonadati</taxon>
        <taxon>Pseudomonadota</taxon>
        <taxon>Gammaproteobacteria</taxon>
        <taxon>Alteromonadales</taxon>
        <taxon>Shewanellaceae</taxon>
        <taxon>Shewanella</taxon>
    </lineage>
</organism>
<keyword evidence="2 9" id="KW-0813">Transport</keyword>
<evidence type="ECO:0000313" key="14">
    <source>
        <dbReference type="EMBL" id="MCH4295619.1"/>
    </source>
</evidence>
<feature type="transmembrane region" description="Helical" evidence="9">
    <location>
        <begin position="578"/>
        <end position="601"/>
    </location>
</feature>
<comment type="similarity">
    <text evidence="9">Belongs to the SecD/SecF family. SecD subfamily.</text>
</comment>
<proteinExistence type="inferred from homology"/>
<dbReference type="NCBIfam" id="TIGR01129">
    <property type="entry name" value="secD"/>
    <property type="match status" value="1"/>
</dbReference>
<dbReference type="NCBIfam" id="TIGR00916">
    <property type="entry name" value="2A0604s01"/>
    <property type="match status" value="1"/>
</dbReference>
<evidence type="ECO:0000313" key="15">
    <source>
        <dbReference type="Proteomes" id="UP001297581"/>
    </source>
</evidence>
<evidence type="ECO:0000256" key="4">
    <source>
        <dbReference type="ARBA" id="ARBA00022692"/>
    </source>
</evidence>
<dbReference type="SUPFAM" id="SSF82866">
    <property type="entry name" value="Multidrug efflux transporter AcrB transmembrane domain"/>
    <property type="match status" value="1"/>
</dbReference>
<feature type="domain" description="Protein export membrane protein SecD/SecF C-terminal" evidence="10">
    <location>
        <begin position="428"/>
        <end position="600"/>
    </location>
</feature>
<comment type="subcellular location">
    <subcellularLocation>
        <location evidence="1 9">Cell membrane</location>
        <topology evidence="1 9">Multi-pass membrane protein</topology>
    </subcellularLocation>
</comment>
<evidence type="ECO:0000256" key="7">
    <source>
        <dbReference type="ARBA" id="ARBA00023010"/>
    </source>
</evidence>
<feature type="transmembrane region" description="Helical" evidence="9">
    <location>
        <begin position="449"/>
        <end position="468"/>
    </location>
</feature>
<accession>A0AAJ1BKU3</accession>
<protein>
    <recommendedName>
        <fullName evidence="9">Protein translocase subunit SecD</fullName>
    </recommendedName>
</protein>
<name>A0AAJ1BKU3_9GAMM</name>
<comment type="subunit">
    <text evidence="9">Forms a complex with SecF. Part of the essential Sec protein translocation apparatus which comprises SecA, SecYEG and auxiliary proteins SecDF-YajC and YidC.</text>
</comment>
<dbReference type="EMBL" id="JAKUDL010000005">
    <property type="protein sequence ID" value="MCH4295619.1"/>
    <property type="molecule type" value="Genomic_DNA"/>
</dbReference>
<dbReference type="GO" id="GO:0065002">
    <property type="term" value="P:intracellular protein transmembrane transport"/>
    <property type="evidence" value="ECO:0007669"/>
    <property type="project" value="UniProtKB-UniRule"/>
</dbReference>
<dbReference type="Pfam" id="PF13721">
    <property type="entry name" value="SecD-TM1"/>
    <property type="match status" value="1"/>
</dbReference>
<dbReference type="Pfam" id="PF07549">
    <property type="entry name" value="Sec_GG"/>
    <property type="match status" value="1"/>
</dbReference>
<sequence length="611" mass="65609">MITDSILQRGRQKSSARKSLNRNSPWQVLSLLIGLILLALSALPSFFGEDAALVVGKDAWLGPETISEQLGAANIAIKHISRDGDNVLVVLAEPQQQMSARALLLPTAREASAITLSMVPAAPEWLSRLGLSPVKLGLDLRGGVQFLMQVDLEPVYAAQGDALSSAIREQLRAQGSRGVALYKDDTSGEAPDAIRVAGDEAGLSQLKVWLQRSYPQWHISTKDGALHLRLTDNERQLIRQQTMGENVRIMRGRIGELGITEAVVQRQGDSRILVELPGVQDPVAAKRVLGATASLAFYELSDSPGAQQMPFGEGRIGIARQSVLGGEHIKDARAGSDEMGRPSVNIALDTEGGRRMADFSRTHIGKPMATSYSEYQATEQGTRKDSRIISVATITSQLGNRFSITGLGSHQEAQELAMLLRAGSMTAPVTIKKERTIGPSLGAENIHNGFAALTLGLGATLLFMALWYRRLGWVANVALLANMTMLLGLIALIPGAVLTLPGIAGLVLTVGMAVDTNVLIFERIRDKMKEGRSLALAIDRGFSSAFGTILDANLTTMITALVLYAIGNGPVQGFALTLGLGLVTSMITGIFLSRVIINWVYGRDERKAVRI</sequence>
<dbReference type="InterPro" id="IPR022813">
    <property type="entry name" value="SecD/SecF_arch_bac"/>
</dbReference>
<dbReference type="Proteomes" id="UP001297581">
    <property type="component" value="Unassembled WGS sequence"/>
</dbReference>
<feature type="domain" description="SecDF P1 head subdomain" evidence="13">
    <location>
        <begin position="316"/>
        <end position="427"/>
    </location>
</feature>
<comment type="caution">
    <text evidence="9">Lacks conserved residue(s) required for the propagation of feature annotation.</text>
</comment>
<dbReference type="GO" id="GO:0005886">
    <property type="term" value="C:plasma membrane"/>
    <property type="evidence" value="ECO:0007669"/>
    <property type="project" value="UniProtKB-SubCell"/>
</dbReference>
<dbReference type="InterPro" id="IPR022646">
    <property type="entry name" value="SecD/SecF_CS"/>
</dbReference>
<reference evidence="14 15" key="1">
    <citation type="submission" date="2022-02" db="EMBL/GenBank/DDBJ databases">
        <title>The genome sequence of Shewanella sp. 3B26.</title>
        <authorList>
            <person name="Du J."/>
        </authorList>
    </citation>
    <scope>NUCLEOTIDE SEQUENCE [LARGE SCALE GENOMIC DNA]</scope>
    <source>
        <strain evidence="14 15">3B26</strain>
    </source>
</reference>
<comment type="function">
    <text evidence="9">Part of the Sec protein translocase complex. Interacts with the SecYEG preprotein conducting channel. SecDF uses the proton motive force (PMF) to complete protein translocation after the ATP-dependent function of SecA.</text>
</comment>
<keyword evidence="3 9" id="KW-1003">Cell membrane</keyword>
<dbReference type="Gene3D" id="3.30.70.3400">
    <property type="match status" value="1"/>
</dbReference>
<evidence type="ECO:0000259" key="10">
    <source>
        <dbReference type="Pfam" id="PF02355"/>
    </source>
</evidence>
<dbReference type="Pfam" id="PF02355">
    <property type="entry name" value="SecD_SecF_C"/>
    <property type="match status" value="1"/>
</dbReference>
<evidence type="ECO:0000259" key="12">
    <source>
        <dbReference type="Pfam" id="PF21760"/>
    </source>
</evidence>
<keyword evidence="5 9" id="KW-0653">Protein transport</keyword>
<dbReference type="Pfam" id="PF22599">
    <property type="entry name" value="SecDF_P1_head"/>
    <property type="match status" value="1"/>
</dbReference>
<dbReference type="InterPro" id="IPR055344">
    <property type="entry name" value="SecD_SecF_C_bact"/>
</dbReference>
<evidence type="ECO:0000256" key="3">
    <source>
        <dbReference type="ARBA" id="ARBA00022475"/>
    </source>
</evidence>
<gene>
    <name evidence="9 14" type="primary">secD</name>
    <name evidence="14" type="ORF">MJ923_15025</name>
</gene>
<evidence type="ECO:0000256" key="9">
    <source>
        <dbReference type="HAMAP-Rule" id="MF_01463"/>
    </source>
</evidence>
<dbReference type="FunFam" id="1.20.1640.10:FF:000004">
    <property type="entry name" value="Protein translocase subunit SecD"/>
    <property type="match status" value="1"/>
</dbReference>
<comment type="caution">
    <text evidence="14">The sequence shown here is derived from an EMBL/GenBank/DDBJ whole genome shotgun (WGS) entry which is preliminary data.</text>
</comment>
<dbReference type="Gene3D" id="1.20.1640.10">
    <property type="entry name" value="Multidrug efflux transporter AcrB transmembrane domain"/>
    <property type="match status" value="1"/>
</dbReference>
<dbReference type="HAMAP" id="MF_01463_B">
    <property type="entry name" value="SecD_B"/>
    <property type="match status" value="1"/>
</dbReference>
<dbReference type="InterPro" id="IPR048634">
    <property type="entry name" value="SecD_SecF_C"/>
</dbReference>
<feature type="transmembrane region" description="Helical" evidence="9">
    <location>
        <begin position="542"/>
        <end position="566"/>
    </location>
</feature>
<dbReference type="InterPro" id="IPR054384">
    <property type="entry name" value="SecDF_P1_head"/>
</dbReference>
<dbReference type="RefSeq" id="WP_240591800.1">
    <property type="nucleotide sequence ID" value="NZ_JAKUDL010000005.1"/>
</dbReference>
<dbReference type="Gene3D" id="3.30.1360.200">
    <property type="match status" value="1"/>
</dbReference>
<keyword evidence="4 9" id="KW-0812">Transmembrane</keyword>
<feature type="transmembrane region" description="Helical" evidence="9">
    <location>
        <begin position="503"/>
        <end position="521"/>
    </location>
</feature>
<dbReference type="PANTHER" id="PTHR30081:SF13">
    <property type="entry name" value="PROTEIN TRANSLOCASE SUBUNIT SECD"/>
    <property type="match status" value="1"/>
</dbReference>
<evidence type="ECO:0000256" key="1">
    <source>
        <dbReference type="ARBA" id="ARBA00004651"/>
    </source>
</evidence>
<evidence type="ECO:0000256" key="6">
    <source>
        <dbReference type="ARBA" id="ARBA00022989"/>
    </source>
</evidence>
<dbReference type="Pfam" id="PF21760">
    <property type="entry name" value="SecD_1st"/>
    <property type="match status" value="1"/>
</dbReference>
<evidence type="ECO:0000259" key="13">
    <source>
        <dbReference type="Pfam" id="PF22599"/>
    </source>
</evidence>
<dbReference type="GO" id="GO:0043952">
    <property type="term" value="P:protein transport by the Sec complex"/>
    <property type="evidence" value="ECO:0007669"/>
    <property type="project" value="UniProtKB-UniRule"/>
</dbReference>
<feature type="transmembrane region" description="Helical" evidence="9">
    <location>
        <begin position="475"/>
        <end position="497"/>
    </location>
</feature>
<dbReference type="GO" id="GO:0006605">
    <property type="term" value="P:protein targeting"/>
    <property type="evidence" value="ECO:0007669"/>
    <property type="project" value="UniProtKB-UniRule"/>
</dbReference>
<keyword evidence="15" id="KW-1185">Reference proteome</keyword>
<evidence type="ECO:0000259" key="11">
    <source>
        <dbReference type="Pfam" id="PF13721"/>
    </source>
</evidence>
<keyword evidence="6 9" id="KW-1133">Transmembrane helix</keyword>
<feature type="domain" description="Protein translocase subunit SecDF P1" evidence="12">
    <location>
        <begin position="245"/>
        <end position="300"/>
    </location>
</feature>
<dbReference type="NCBIfam" id="NF009545">
    <property type="entry name" value="PRK12933.1"/>
    <property type="match status" value="1"/>
</dbReference>
<dbReference type="AlphaFoldDB" id="A0AAJ1BKU3"/>
<keyword evidence="7 9" id="KW-0811">Translocation</keyword>
<dbReference type="PANTHER" id="PTHR30081">
    <property type="entry name" value="PROTEIN-EXPORT MEMBRANE PROTEIN SEC"/>
    <property type="match status" value="1"/>
</dbReference>
<evidence type="ECO:0000256" key="8">
    <source>
        <dbReference type="ARBA" id="ARBA00023136"/>
    </source>
</evidence>
<keyword evidence="8 9" id="KW-0472">Membrane</keyword>
<dbReference type="GO" id="GO:0015450">
    <property type="term" value="F:protein-transporting ATPase activity"/>
    <property type="evidence" value="ECO:0007669"/>
    <property type="project" value="InterPro"/>
</dbReference>
<evidence type="ECO:0000256" key="5">
    <source>
        <dbReference type="ARBA" id="ARBA00022927"/>
    </source>
</evidence>
<feature type="domain" description="SecD export protein N-terminal TM" evidence="11">
    <location>
        <begin position="20"/>
        <end position="105"/>
    </location>
</feature>
<dbReference type="InterPro" id="IPR048631">
    <property type="entry name" value="SecD_1st"/>
</dbReference>
<evidence type="ECO:0000256" key="2">
    <source>
        <dbReference type="ARBA" id="ARBA00022448"/>
    </source>
</evidence>